<keyword evidence="5" id="KW-0804">Transcription</keyword>
<evidence type="ECO:0000256" key="5">
    <source>
        <dbReference type="ARBA" id="ARBA00023163"/>
    </source>
</evidence>
<feature type="region of interest" description="Disordered" evidence="7">
    <location>
        <begin position="38"/>
        <end position="88"/>
    </location>
</feature>
<dbReference type="Proteomes" id="UP001220324">
    <property type="component" value="Unassembled WGS sequence"/>
</dbReference>
<dbReference type="PANTHER" id="PTHR47338">
    <property type="entry name" value="ZN(II)2CYS6 TRANSCRIPTION FACTOR (EUROFUNG)-RELATED"/>
    <property type="match status" value="1"/>
</dbReference>
<keyword evidence="3" id="KW-0805">Transcription regulation</keyword>
<evidence type="ECO:0000256" key="7">
    <source>
        <dbReference type="SAM" id="MobiDB-lite"/>
    </source>
</evidence>
<comment type="caution">
    <text evidence="9">The sequence shown here is derived from an EMBL/GenBank/DDBJ whole genome shotgun (WGS) entry which is preliminary data.</text>
</comment>
<feature type="compositionally biased region" description="Polar residues" evidence="7">
    <location>
        <begin position="107"/>
        <end position="118"/>
    </location>
</feature>
<gene>
    <name evidence="9" type="ORF">N7494_007675</name>
</gene>
<evidence type="ECO:0000313" key="10">
    <source>
        <dbReference type="Proteomes" id="UP001220324"/>
    </source>
</evidence>
<evidence type="ECO:0000256" key="3">
    <source>
        <dbReference type="ARBA" id="ARBA00023015"/>
    </source>
</evidence>
<dbReference type="CDD" id="cd00067">
    <property type="entry name" value="GAL4"/>
    <property type="match status" value="1"/>
</dbReference>
<evidence type="ECO:0000256" key="4">
    <source>
        <dbReference type="ARBA" id="ARBA00023125"/>
    </source>
</evidence>
<reference evidence="9 10" key="1">
    <citation type="journal article" date="2023" name="IMA Fungus">
        <title>Comparative genomic study of the Penicillium genus elucidates a diverse pangenome and 15 lateral gene transfer events.</title>
        <authorList>
            <person name="Petersen C."/>
            <person name="Sorensen T."/>
            <person name="Nielsen M.R."/>
            <person name="Sondergaard T.E."/>
            <person name="Sorensen J.L."/>
            <person name="Fitzpatrick D.A."/>
            <person name="Frisvad J.C."/>
            <person name="Nielsen K.L."/>
        </authorList>
    </citation>
    <scope>NUCLEOTIDE SEQUENCE [LARGE SCALE GENOMIC DNA]</scope>
    <source>
        <strain evidence="9 10">IBT 35679</strain>
    </source>
</reference>
<name>A0AAD6GEZ6_9EURO</name>
<proteinExistence type="predicted"/>
<feature type="region of interest" description="Disordered" evidence="7">
    <location>
        <begin position="107"/>
        <end position="137"/>
    </location>
</feature>
<dbReference type="GO" id="GO:0000981">
    <property type="term" value="F:DNA-binding transcription factor activity, RNA polymerase II-specific"/>
    <property type="evidence" value="ECO:0007669"/>
    <property type="project" value="InterPro"/>
</dbReference>
<dbReference type="GO" id="GO:0005634">
    <property type="term" value="C:nucleus"/>
    <property type="evidence" value="ECO:0007669"/>
    <property type="project" value="UniProtKB-SubCell"/>
</dbReference>
<evidence type="ECO:0000256" key="1">
    <source>
        <dbReference type="ARBA" id="ARBA00004123"/>
    </source>
</evidence>
<evidence type="ECO:0000259" key="8">
    <source>
        <dbReference type="SMART" id="SM00906"/>
    </source>
</evidence>
<keyword evidence="4" id="KW-0238">DNA-binding</keyword>
<dbReference type="InterPro" id="IPR036864">
    <property type="entry name" value="Zn2-C6_fun-type_DNA-bd_sf"/>
</dbReference>
<dbReference type="CDD" id="cd12148">
    <property type="entry name" value="fungal_TF_MHR"/>
    <property type="match status" value="1"/>
</dbReference>
<keyword evidence="6" id="KW-0539">Nucleus</keyword>
<feature type="compositionally biased region" description="Polar residues" evidence="7">
    <location>
        <begin position="127"/>
        <end position="137"/>
    </location>
</feature>
<accession>A0AAD6GEZ6</accession>
<dbReference type="AlphaFoldDB" id="A0AAD6GEZ6"/>
<dbReference type="InterPro" id="IPR007219">
    <property type="entry name" value="XnlR_reg_dom"/>
</dbReference>
<dbReference type="InterPro" id="IPR001138">
    <property type="entry name" value="Zn2Cys6_DnaBD"/>
</dbReference>
<feature type="region of interest" description="Disordered" evidence="7">
    <location>
        <begin position="407"/>
        <end position="432"/>
    </location>
</feature>
<feature type="compositionally biased region" description="Low complexity" evidence="7">
    <location>
        <begin position="46"/>
        <end position="55"/>
    </location>
</feature>
<dbReference type="SMART" id="SM00906">
    <property type="entry name" value="Fungal_trans"/>
    <property type="match status" value="1"/>
</dbReference>
<organism evidence="9 10">
    <name type="scientific">Penicillium frequentans</name>
    <dbReference type="NCBI Taxonomy" id="3151616"/>
    <lineage>
        <taxon>Eukaryota</taxon>
        <taxon>Fungi</taxon>
        <taxon>Dikarya</taxon>
        <taxon>Ascomycota</taxon>
        <taxon>Pezizomycotina</taxon>
        <taxon>Eurotiomycetes</taxon>
        <taxon>Eurotiomycetidae</taxon>
        <taxon>Eurotiales</taxon>
        <taxon>Aspergillaceae</taxon>
        <taxon>Penicillium</taxon>
    </lineage>
</organism>
<dbReference type="InterPro" id="IPR050815">
    <property type="entry name" value="TF_fung"/>
</dbReference>
<comment type="subcellular location">
    <subcellularLocation>
        <location evidence="1">Nucleus</location>
    </subcellularLocation>
</comment>
<keyword evidence="10" id="KW-1185">Reference proteome</keyword>
<sequence length="549" mass="61842">MWSTANNNREGQRKSDIACFACRRDRQWPRCSVCIQTSQDCSYPEGPLKPGPKLGSLKRSRKRTAQQSEDSAATYPRPNSAGKRTIFDIDDGNTNIDAEISSRNSASTLAACQGSDNGLPTAEKKTSNTGNRTDSHSNIQDLSFILHPAHEPSSPDKRTSSETTINIEPQPTEVQKACVALGLTRASVSQMYVPCTHICALLAAISAYAAQFSPEEVKTQWDNEGFNDKLPSEHFQTLALAYVDEALKECGDEPPSLCILQALVIATHLQLTQGVRGKAWRSLGTCVRLAYELNLHLVDFDREQIDIIDVETWCWREEKRRAWWAIWEMDVFASTIRRTPSAIDWSQMETLLPVEDKHWFGGRVQPSCFMERDPINRWKALHESGNRSPKAWFLVINSLMKDAQTISSPRSIPNRTPGHKDYPQRSGLQDGLKGKTALSDEANQKLETLANSVQCFSSVLPEGLRYRDQYLAFEARAHGQLSSKRQDNCLIYNIYVMVQLANLMIHRYDVFQSLRPRNKRDYDPGKANAAGPKSQKREHGSIAVLRSRR</sequence>
<feature type="region of interest" description="Disordered" evidence="7">
    <location>
        <begin position="516"/>
        <end position="549"/>
    </location>
</feature>
<dbReference type="GO" id="GO:0003677">
    <property type="term" value="F:DNA binding"/>
    <property type="evidence" value="ECO:0007669"/>
    <property type="project" value="UniProtKB-KW"/>
</dbReference>
<dbReference type="SUPFAM" id="SSF57701">
    <property type="entry name" value="Zn2/Cys6 DNA-binding domain"/>
    <property type="match status" value="1"/>
</dbReference>
<protein>
    <recommendedName>
        <fullName evidence="8">Xylanolytic transcriptional activator regulatory domain-containing protein</fullName>
    </recommendedName>
</protein>
<dbReference type="EMBL" id="JAQIZZ010000006">
    <property type="protein sequence ID" value="KAJ5538196.1"/>
    <property type="molecule type" value="Genomic_DNA"/>
</dbReference>
<evidence type="ECO:0000256" key="6">
    <source>
        <dbReference type="ARBA" id="ARBA00023242"/>
    </source>
</evidence>
<feature type="domain" description="Xylanolytic transcriptional activator regulatory" evidence="8">
    <location>
        <begin position="279"/>
        <end position="359"/>
    </location>
</feature>
<dbReference type="GO" id="GO:0006351">
    <property type="term" value="P:DNA-templated transcription"/>
    <property type="evidence" value="ECO:0007669"/>
    <property type="project" value="InterPro"/>
</dbReference>
<dbReference type="PANTHER" id="PTHR47338:SF10">
    <property type="entry name" value="TRANSCRIPTION FACTOR DOMAIN-CONTAINING PROTEIN-RELATED"/>
    <property type="match status" value="1"/>
</dbReference>
<evidence type="ECO:0000313" key="9">
    <source>
        <dbReference type="EMBL" id="KAJ5538196.1"/>
    </source>
</evidence>
<dbReference type="GO" id="GO:0008270">
    <property type="term" value="F:zinc ion binding"/>
    <property type="evidence" value="ECO:0007669"/>
    <property type="project" value="InterPro"/>
</dbReference>
<keyword evidence="2" id="KW-0479">Metal-binding</keyword>
<dbReference type="Pfam" id="PF04082">
    <property type="entry name" value="Fungal_trans"/>
    <property type="match status" value="1"/>
</dbReference>
<evidence type="ECO:0000256" key="2">
    <source>
        <dbReference type="ARBA" id="ARBA00022723"/>
    </source>
</evidence>